<reference evidence="2 3" key="1">
    <citation type="submission" date="2020-08" db="EMBL/GenBank/DDBJ databases">
        <authorList>
            <person name="Koutsovoulos G."/>
            <person name="Danchin GJ E."/>
        </authorList>
    </citation>
    <scope>NUCLEOTIDE SEQUENCE [LARGE SCALE GENOMIC DNA]</scope>
</reference>
<gene>
    <name evidence="2" type="ORF">MENT_LOCUS16104</name>
</gene>
<organism evidence="2 3">
    <name type="scientific">Meloidogyne enterolobii</name>
    <name type="common">Root-knot nematode worm</name>
    <name type="synonym">Meloidogyne mayaguensis</name>
    <dbReference type="NCBI Taxonomy" id="390850"/>
    <lineage>
        <taxon>Eukaryota</taxon>
        <taxon>Metazoa</taxon>
        <taxon>Ecdysozoa</taxon>
        <taxon>Nematoda</taxon>
        <taxon>Chromadorea</taxon>
        <taxon>Rhabditida</taxon>
        <taxon>Tylenchina</taxon>
        <taxon>Tylenchomorpha</taxon>
        <taxon>Tylenchoidea</taxon>
        <taxon>Meloidogynidae</taxon>
        <taxon>Meloidogyninae</taxon>
        <taxon>Meloidogyne</taxon>
    </lineage>
</organism>
<evidence type="ECO:0000313" key="3">
    <source>
        <dbReference type="Proteomes" id="UP000580250"/>
    </source>
</evidence>
<accession>A0A6V7US26</accession>
<comment type="caution">
    <text evidence="2">The sequence shown here is derived from an EMBL/GenBank/DDBJ whole genome shotgun (WGS) entry which is preliminary data.</text>
</comment>
<dbReference type="OrthoDB" id="5886089at2759"/>
<dbReference type="AlphaFoldDB" id="A0A6V7US26"/>
<feature type="signal peptide" evidence="1">
    <location>
        <begin position="1"/>
        <end position="20"/>
    </location>
</feature>
<protein>
    <submittedName>
        <fullName evidence="2">Uncharacterized protein</fullName>
    </submittedName>
</protein>
<evidence type="ECO:0000313" key="2">
    <source>
        <dbReference type="EMBL" id="CAD2163629.1"/>
    </source>
</evidence>
<sequence>MKNSLIIVLIMIVLIGSVNGDHCSILKLNCEKYCQETCGYESGDTVVCKIIKSICDYIGCCHHEDD</sequence>
<evidence type="ECO:0000256" key="1">
    <source>
        <dbReference type="SAM" id="SignalP"/>
    </source>
</evidence>
<dbReference type="EMBL" id="CAJEWN010000099">
    <property type="protein sequence ID" value="CAD2163629.1"/>
    <property type="molecule type" value="Genomic_DNA"/>
</dbReference>
<keyword evidence="1" id="KW-0732">Signal</keyword>
<proteinExistence type="predicted"/>
<dbReference type="Proteomes" id="UP000580250">
    <property type="component" value="Unassembled WGS sequence"/>
</dbReference>
<feature type="chain" id="PRO_5027842905" evidence="1">
    <location>
        <begin position="21"/>
        <end position="66"/>
    </location>
</feature>
<name>A0A6V7US26_MELEN</name>